<keyword evidence="2" id="KW-0175">Coiled coil</keyword>
<sequence length="216" mass="24843">MGVRGTYEQELVQLKDDISSMGEDVIAAFRQALHLLENHDDEKIEALIEGDSSINQTELQIHDEATMMIARQQPVATDLRTTIVALKVSSDLERVADLAVDIVKAAKRMEQERNENEIQEIREMADVAEEMLHEALIAYQNRDLMRAQRIATLDDTVDRKYKHYIQRLFTLSDETNAEQTTQLAFIGRYVERIADYATNLAEWIVYESNGKHFDLN</sequence>
<comment type="similarity">
    <text evidence="1">Belongs to the PhoU family.</text>
</comment>
<dbReference type="PIRSF" id="PIRSF003107">
    <property type="entry name" value="PhoU"/>
    <property type="match status" value="1"/>
</dbReference>
<protein>
    <recommendedName>
        <fullName evidence="1">Phosphate-specific transport system accessory protein PhoU</fullName>
    </recommendedName>
</protein>
<organism evidence="4 5">
    <name type="scientific">Salibacterium lacus</name>
    <dbReference type="NCBI Taxonomy" id="1898109"/>
    <lineage>
        <taxon>Bacteria</taxon>
        <taxon>Bacillati</taxon>
        <taxon>Bacillota</taxon>
        <taxon>Bacilli</taxon>
        <taxon>Bacillales</taxon>
        <taxon>Bacillaceae</taxon>
    </lineage>
</organism>
<feature type="domain" description="PhoU" evidence="3">
    <location>
        <begin position="121"/>
        <end position="204"/>
    </location>
</feature>
<keyword evidence="1" id="KW-0592">Phosphate transport</keyword>
<dbReference type="InterPro" id="IPR026022">
    <property type="entry name" value="PhoU_dom"/>
</dbReference>
<dbReference type="EMBL" id="JBHUML010000002">
    <property type="protein sequence ID" value="MFD2705148.1"/>
    <property type="molecule type" value="Genomic_DNA"/>
</dbReference>
<comment type="function">
    <text evidence="1">Plays a role in the regulation of phosphate uptake.</text>
</comment>
<dbReference type="Gene3D" id="1.20.58.220">
    <property type="entry name" value="Phosphate transport system protein phou homolog 2, domain 2"/>
    <property type="match status" value="1"/>
</dbReference>
<evidence type="ECO:0000256" key="2">
    <source>
        <dbReference type="SAM" id="Coils"/>
    </source>
</evidence>
<keyword evidence="1" id="KW-0963">Cytoplasm</keyword>
<name>A0ABW5T0T4_9BACI</name>
<reference evidence="5" key="1">
    <citation type="journal article" date="2019" name="Int. J. Syst. Evol. Microbiol.">
        <title>The Global Catalogue of Microorganisms (GCM) 10K type strain sequencing project: providing services to taxonomists for standard genome sequencing and annotation.</title>
        <authorList>
            <consortium name="The Broad Institute Genomics Platform"/>
            <consortium name="The Broad Institute Genome Sequencing Center for Infectious Disease"/>
            <person name="Wu L."/>
            <person name="Ma J."/>
        </authorList>
    </citation>
    <scope>NUCLEOTIDE SEQUENCE [LARGE SCALE GENOMIC DNA]</scope>
    <source>
        <strain evidence="5">KCTC 33792</strain>
    </source>
</reference>
<dbReference type="InterPro" id="IPR038078">
    <property type="entry name" value="PhoU-like_sf"/>
</dbReference>
<dbReference type="Pfam" id="PF01895">
    <property type="entry name" value="PhoU"/>
    <property type="match status" value="2"/>
</dbReference>
<comment type="subcellular location">
    <subcellularLocation>
        <location evidence="1">Cytoplasm</location>
    </subcellularLocation>
</comment>
<comment type="subunit">
    <text evidence="1">Homodimer.</text>
</comment>
<evidence type="ECO:0000256" key="1">
    <source>
        <dbReference type="PIRNR" id="PIRNR003107"/>
    </source>
</evidence>
<dbReference type="SUPFAM" id="SSF109755">
    <property type="entry name" value="PhoU-like"/>
    <property type="match status" value="1"/>
</dbReference>
<evidence type="ECO:0000259" key="3">
    <source>
        <dbReference type="Pfam" id="PF01895"/>
    </source>
</evidence>
<gene>
    <name evidence="4" type="primary">phoU</name>
    <name evidence="4" type="ORF">ACFSUB_06680</name>
</gene>
<dbReference type="PANTHER" id="PTHR42930:SF3">
    <property type="entry name" value="PHOSPHATE-SPECIFIC TRANSPORT SYSTEM ACCESSORY PROTEIN PHOU"/>
    <property type="match status" value="1"/>
</dbReference>
<dbReference type="InterPro" id="IPR028366">
    <property type="entry name" value="PhoU"/>
</dbReference>
<feature type="domain" description="PhoU" evidence="3">
    <location>
        <begin position="18"/>
        <end position="105"/>
    </location>
</feature>
<comment type="caution">
    <text evidence="4">The sequence shown here is derived from an EMBL/GenBank/DDBJ whole genome shotgun (WGS) entry which is preliminary data.</text>
</comment>
<dbReference type="RefSeq" id="WP_380712410.1">
    <property type="nucleotide sequence ID" value="NZ_JBHUML010000002.1"/>
</dbReference>
<keyword evidence="5" id="KW-1185">Reference proteome</keyword>
<keyword evidence="1" id="KW-0813">Transport</keyword>
<feature type="coiled-coil region" evidence="2">
    <location>
        <begin position="95"/>
        <end position="131"/>
    </location>
</feature>
<dbReference type="Proteomes" id="UP001597520">
    <property type="component" value="Unassembled WGS sequence"/>
</dbReference>
<dbReference type="NCBIfam" id="TIGR02135">
    <property type="entry name" value="phoU_full"/>
    <property type="match status" value="1"/>
</dbReference>
<accession>A0ABW5T0T4</accession>
<evidence type="ECO:0000313" key="5">
    <source>
        <dbReference type="Proteomes" id="UP001597520"/>
    </source>
</evidence>
<proteinExistence type="inferred from homology"/>
<evidence type="ECO:0000313" key="4">
    <source>
        <dbReference type="EMBL" id="MFD2705148.1"/>
    </source>
</evidence>
<dbReference type="PANTHER" id="PTHR42930">
    <property type="entry name" value="PHOSPHATE-SPECIFIC TRANSPORT SYSTEM ACCESSORY PROTEIN PHOU"/>
    <property type="match status" value="1"/>
</dbReference>